<proteinExistence type="predicted"/>
<gene>
    <name evidence="2" type="ORF">BS329_20015</name>
</gene>
<feature type="region of interest" description="Disordered" evidence="1">
    <location>
        <begin position="89"/>
        <end position="116"/>
    </location>
</feature>
<sequence>MHRTSSSWYRVAEGQDDRIPDAVPVLAEGAPEPVEGDLGHWRVRTRKGVSLSDGAPFGPEDDAATYNAVVDPKFASPIAANFDSPLNGAYGDVPHPSESLATPGPADKLPLGDRPIGTGPYALTELRPDQVALTARDGYWGAGHPVVRRRLRSRAGPHFRQP</sequence>
<dbReference type="SUPFAM" id="SSF53850">
    <property type="entry name" value="Periplasmic binding protein-like II"/>
    <property type="match status" value="1"/>
</dbReference>
<evidence type="ECO:0000313" key="2">
    <source>
        <dbReference type="EMBL" id="OLZ50690.1"/>
    </source>
</evidence>
<dbReference type="AlphaFoldDB" id="A0A1R0KS63"/>
<dbReference type="EMBL" id="MQUQ01000010">
    <property type="protein sequence ID" value="OLZ50690.1"/>
    <property type="molecule type" value="Genomic_DNA"/>
</dbReference>
<protein>
    <submittedName>
        <fullName evidence="2">Uncharacterized protein</fullName>
    </submittedName>
</protein>
<dbReference type="Gene3D" id="3.40.190.10">
    <property type="entry name" value="Periplasmic binding protein-like II"/>
    <property type="match status" value="1"/>
</dbReference>
<dbReference type="Gene3D" id="3.90.76.10">
    <property type="entry name" value="Dipeptide-binding Protein, Domain 1"/>
    <property type="match status" value="1"/>
</dbReference>
<keyword evidence="3" id="KW-1185">Reference proteome</keyword>
<comment type="caution">
    <text evidence="2">The sequence shown here is derived from an EMBL/GenBank/DDBJ whole genome shotgun (WGS) entry which is preliminary data.</text>
</comment>
<dbReference type="RefSeq" id="WP_076162733.1">
    <property type="nucleotide sequence ID" value="NZ_JBEZVB010000100.1"/>
</dbReference>
<dbReference type="Proteomes" id="UP000187486">
    <property type="component" value="Unassembled WGS sequence"/>
</dbReference>
<reference evidence="2 3" key="1">
    <citation type="submission" date="2016-01" db="EMBL/GenBank/DDBJ databases">
        <title>Amycolatopsis coloradensis genome sequencing and assembly.</title>
        <authorList>
            <person name="Mayilraj S."/>
        </authorList>
    </citation>
    <scope>NUCLEOTIDE SEQUENCE [LARGE SCALE GENOMIC DNA]</scope>
    <source>
        <strain evidence="2 3">DSM 44225</strain>
    </source>
</reference>
<evidence type="ECO:0000256" key="1">
    <source>
        <dbReference type="SAM" id="MobiDB-lite"/>
    </source>
</evidence>
<organism evidence="2 3">
    <name type="scientific">Amycolatopsis coloradensis</name>
    <dbReference type="NCBI Taxonomy" id="76021"/>
    <lineage>
        <taxon>Bacteria</taxon>
        <taxon>Bacillati</taxon>
        <taxon>Actinomycetota</taxon>
        <taxon>Actinomycetes</taxon>
        <taxon>Pseudonocardiales</taxon>
        <taxon>Pseudonocardiaceae</taxon>
        <taxon>Amycolatopsis</taxon>
    </lineage>
</organism>
<dbReference type="STRING" id="76021.BS329_20015"/>
<name>A0A1R0KS63_9PSEU</name>
<evidence type="ECO:0000313" key="3">
    <source>
        <dbReference type="Proteomes" id="UP000187486"/>
    </source>
</evidence>
<feature type="region of interest" description="Disordered" evidence="1">
    <location>
        <begin position="1"/>
        <end position="21"/>
    </location>
</feature>
<accession>A0A1R0KS63</accession>